<dbReference type="EMBL" id="JBEPIJ010000006">
    <property type="protein sequence ID" value="MES0873736.1"/>
    <property type="molecule type" value="Genomic_DNA"/>
</dbReference>
<organism evidence="1 2">
    <name type="scientific">Sinimarinibacterium thermocellulolyticum</name>
    <dbReference type="NCBI Taxonomy" id="3170016"/>
    <lineage>
        <taxon>Bacteria</taxon>
        <taxon>Pseudomonadati</taxon>
        <taxon>Pseudomonadota</taxon>
        <taxon>Gammaproteobacteria</taxon>
        <taxon>Nevskiales</taxon>
        <taxon>Nevskiaceae</taxon>
        <taxon>Sinimarinibacterium</taxon>
    </lineage>
</organism>
<comment type="caution">
    <text evidence="1">The sequence shown here is derived from an EMBL/GenBank/DDBJ whole genome shotgun (WGS) entry which is preliminary data.</text>
</comment>
<protein>
    <recommendedName>
        <fullName evidence="3">DUF2336 domain-containing protein</fullName>
    </recommendedName>
</protein>
<name>A0ABV2AA38_9GAMM</name>
<reference evidence="1 2" key="1">
    <citation type="submission" date="2024-06" db="EMBL/GenBank/DDBJ databases">
        <authorList>
            <person name="Li Z."/>
            <person name="Jiang Y."/>
        </authorList>
    </citation>
    <scope>NUCLEOTIDE SEQUENCE [LARGE SCALE GENOMIC DNA]</scope>
    <source>
        <strain evidence="1 2">HSW-8</strain>
    </source>
</reference>
<accession>A0ABV2AA38</accession>
<dbReference type="RefSeq" id="WP_352888567.1">
    <property type="nucleotide sequence ID" value="NZ_JBEPIJ010000006.1"/>
</dbReference>
<sequence>MARLAHQAEVHKLALLLGKPLADLPFLDKLDLRTLRALRERITAVLFDADAELFGRIAAATRLMPGPLSAVIAEKALGPLLCARIAGQLPPDRAVDIAKRLPTAFLADVCLQLDPRRVRELIASMPVARIVDVARELAERKAYIVMGRFVDCLPEPAMRAVLDALRDDEALLRIGLYVEDPAQLDAVIEMLPDARLREMIAIAIAQGAELWADALALINAVGPRPRQRMATIAAGFDDAQIARMLALTQTQNLWGELLMLIAEMPEAECARLARAPGLHDDAVLAALIRATDAGGLWPQLLPLVGHLDPALQQRAAALAERQGGDVLARLDAARADFAAQRGVNLANAARAG</sequence>
<keyword evidence="2" id="KW-1185">Reference proteome</keyword>
<dbReference type="Proteomes" id="UP001465331">
    <property type="component" value="Unassembled WGS sequence"/>
</dbReference>
<evidence type="ECO:0000313" key="2">
    <source>
        <dbReference type="Proteomes" id="UP001465331"/>
    </source>
</evidence>
<evidence type="ECO:0000313" key="1">
    <source>
        <dbReference type="EMBL" id="MES0873736.1"/>
    </source>
</evidence>
<dbReference type="SUPFAM" id="SSF158791">
    <property type="entry name" value="MgtE N-terminal domain-like"/>
    <property type="match status" value="1"/>
</dbReference>
<evidence type="ECO:0008006" key="3">
    <source>
        <dbReference type="Google" id="ProtNLM"/>
    </source>
</evidence>
<gene>
    <name evidence="1" type="ORF">ABSH63_06940</name>
</gene>
<proteinExistence type="predicted"/>